<dbReference type="Pfam" id="PF14907">
    <property type="entry name" value="NTP_transf_5"/>
    <property type="match status" value="1"/>
</dbReference>
<reference evidence="1" key="1">
    <citation type="submission" date="2020-05" db="EMBL/GenBank/DDBJ databases">
        <authorList>
            <person name="Chiriac C."/>
            <person name="Salcher M."/>
            <person name="Ghai R."/>
            <person name="Kavagutti S V."/>
        </authorList>
    </citation>
    <scope>NUCLEOTIDE SEQUENCE</scope>
</reference>
<dbReference type="InterPro" id="IPR039498">
    <property type="entry name" value="NTP_transf_5"/>
</dbReference>
<gene>
    <name evidence="1" type="ORF">UFOPK3770_00705</name>
</gene>
<organism evidence="1">
    <name type="scientific">freshwater metagenome</name>
    <dbReference type="NCBI Taxonomy" id="449393"/>
    <lineage>
        <taxon>unclassified sequences</taxon>
        <taxon>metagenomes</taxon>
        <taxon>ecological metagenomes</taxon>
    </lineage>
</organism>
<dbReference type="Gene3D" id="3.30.460.40">
    <property type="match status" value="1"/>
</dbReference>
<name>A0A6J5ZDZ8_9ZZZZ</name>
<sequence length="500" mass="57249">MTISDRQLLLLTAAVSDDPKSIRLAWQQWAEQISLEDTPYPESRLHVAAYANIRAQAPDVVLPAKLHGKARATFVQNHARLRETMIEMGPIPHRIPMMLIKGIAMCELIDAWASRHMGDIDVLVKYTDLKPLVELLRDHYWQPKYSLTWESLEQRIPVRRDSWNLESNNIDLDVHWRVIECEQEVELERAIWATAISKEFHGVPHLIPSPELQAIITLNHGFRAGTLGDQLQTIVDLIRLLPRTDEALLMRYVKQFELHTEFLEFVDLAQRAGVTRKFPQSSPPEVAAPAYPPLSSGLNRFVARRHTRVARMRRDSALLKYPALYSMWEWLGRPAILERWHLRLLGPMTKLLVPQQLTKSQYDIRNGHEADLVCGPGWGWPDPNEMASWIDRADGRLLIVVTEAMDARVTIVLSELVAHSHNRVVDVFANGVFLARIDSQQLIPELTISIVVPHQLLHGNQLEISIRPITYRGTATRNSRLYHQRRSLPVTTIMVTQESG</sequence>
<protein>
    <submittedName>
        <fullName evidence="1">Unannotated protein</fullName>
    </submittedName>
</protein>
<evidence type="ECO:0000313" key="1">
    <source>
        <dbReference type="EMBL" id="CAB4337813.1"/>
    </source>
</evidence>
<proteinExistence type="predicted"/>
<dbReference type="EMBL" id="CAESAJ010000063">
    <property type="protein sequence ID" value="CAB4337813.1"/>
    <property type="molecule type" value="Genomic_DNA"/>
</dbReference>
<accession>A0A6J5ZDZ8</accession>
<dbReference type="AlphaFoldDB" id="A0A6J5ZDZ8"/>